<dbReference type="InterPro" id="IPR006016">
    <property type="entry name" value="UspA"/>
</dbReference>
<dbReference type="Proteomes" id="UP000622317">
    <property type="component" value="Unassembled WGS sequence"/>
</dbReference>
<accession>A0A927IGN2</accession>
<comment type="similarity">
    <text evidence="1">Belongs to the universal stress protein A family.</text>
</comment>
<dbReference type="CDD" id="cd00293">
    <property type="entry name" value="USP-like"/>
    <property type="match status" value="2"/>
</dbReference>
<proteinExistence type="inferred from homology"/>
<dbReference type="Pfam" id="PF00582">
    <property type="entry name" value="Usp"/>
    <property type="match status" value="2"/>
</dbReference>
<evidence type="ECO:0000313" key="3">
    <source>
        <dbReference type="EMBL" id="MBD5779341.1"/>
    </source>
</evidence>
<protein>
    <submittedName>
        <fullName evidence="3">Universal stress protein</fullName>
    </submittedName>
</protein>
<feature type="domain" description="UspA" evidence="2">
    <location>
        <begin position="206"/>
        <end position="282"/>
    </location>
</feature>
<evidence type="ECO:0000256" key="1">
    <source>
        <dbReference type="ARBA" id="ARBA00008791"/>
    </source>
</evidence>
<dbReference type="EMBL" id="JACYFG010000007">
    <property type="protein sequence ID" value="MBD5779341.1"/>
    <property type="molecule type" value="Genomic_DNA"/>
</dbReference>
<keyword evidence="4" id="KW-1185">Reference proteome</keyword>
<reference evidence="3" key="1">
    <citation type="submission" date="2020-09" db="EMBL/GenBank/DDBJ databases">
        <title>Pelagicoccus enzymogenes sp. nov. with an EPS production, isolated from marine sediment.</title>
        <authorList>
            <person name="Feng X."/>
        </authorList>
    </citation>
    <scope>NUCLEOTIDE SEQUENCE</scope>
    <source>
        <strain evidence="3">NFK12</strain>
    </source>
</reference>
<dbReference type="SUPFAM" id="SSF52402">
    <property type="entry name" value="Adenine nucleotide alpha hydrolases-like"/>
    <property type="match status" value="2"/>
</dbReference>
<sequence>MSMKVLACIDGSQYSQSCCEYAAWVAQRMKAQIDVVYVTDLRQFEIPFVADLSGSLGLQPYQSIMGELQQLEEQKASLVLERAEDLVRKAGFEGEVSRIHKTGFLVDSLSELEETAELIVIGKRGENANFAAEHLGSTMERVVRASSKPCLVASRAFQPVDKVMLAYENVPSCNAAIDYFCNSIFFSDIELHLVSVSKKDDEAGVLSELKAAEDRLGSAGLKVNCQMLHGAVAPELSEYAKETGIGLLAMGAYGHSKIRHLIIGSTTTEILRDCRLPTLLFR</sequence>
<evidence type="ECO:0000313" key="4">
    <source>
        <dbReference type="Proteomes" id="UP000622317"/>
    </source>
</evidence>
<dbReference type="InterPro" id="IPR006015">
    <property type="entry name" value="Universal_stress_UspA"/>
</dbReference>
<dbReference type="Gene3D" id="3.40.50.12370">
    <property type="match status" value="1"/>
</dbReference>
<dbReference type="PRINTS" id="PR01438">
    <property type="entry name" value="UNVRSLSTRESS"/>
</dbReference>
<dbReference type="PANTHER" id="PTHR46268">
    <property type="entry name" value="STRESS RESPONSE PROTEIN NHAX"/>
    <property type="match status" value="1"/>
</dbReference>
<name>A0A927IGN2_9BACT</name>
<dbReference type="AlphaFoldDB" id="A0A927IGN2"/>
<dbReference type="PANTHER" id="PTHR46268:SF6">
    <property type="entry name" value="UNIVERSAL STRESS PROTEIN UP12"/>
    <property type="match status" value="1"/>
</dbReference>
<feature type="domain" description="UspA" evidence="2">
    <location>
        <begin position="1"/>
        <end position="152"/>
    </location>
</feature>
<gene>
    <name evidence="3" type="ORF">IEN85_07530</name>
</gene>
<dbReference type="RefSeq" id="WP_191616469.1">
    <property type="nucleotide sequence ID" value="NZ_JACYFG010000007.1"/>
</dbReference>
<organism evidence="3 4">
    <name type="scientific">Pelagicoccus enzymogenes</name>
    <dbReference type="NCBI Taxonomy" id="2773457"/>
    <lineage>
        <taxon>Bacteria</taxon>
        <taxon>Pseudomonadati</taxon>
        <taxon>Verrucomicrobiota</taxon>
        <taxon>Opitutia</taxon>
        <taxon>Puniceicoccales</taxon>
        <taxon>Pelagicoccaceae</taxon>
        <taxon>Pelagicoccus</taxon>
    </lineage>
</organism>
<evidence type="ECO:0000259" key="2">
    <source>
        <dbReference type="Pfam" id="PF00582"/>
    </source>
</evidence>
<comment type="caution">
    <text evidence="3">The sequence shown here is derived from an EMBL/GenBank/DDBJ whole genome shotgun (WGS) entry which is preliminary data.</text>
</comment>